<dbReference type="InterPro" id="IPR027417">
    <property type="entry name" value="P-loop_NTPase"/>
</dbReference>
<evidence type="ECO:0000313" key="4">
    <source>
        <dbReference type="Proteomes" id="UP000239861"/>
    </source>
</evidence>
<feature type="domain" description="UvrD-like helicase C-terminal" evidence="2">
    <location>
        <begin position="719"/>
        <end position="771"/>
    </location>
</feature>
<dbReference type="Gene3D" id="3.40.50.300">
    <property type="entry name" value="P-loop containing nucleotide triphosphate hydrolases"/>
    <property type="match status" value="3"/>
</dbReference>
<proteinExistence type="predicted"/>
<dbReference type="InterPro" id="IPR051055">
    <property type="entry name" value="PIF1_helicase"/>
</dbReference>
<dbReference type="Proteomes" id="UP000239861">
    <property type="component" value="Unassembled WGS sequence"/>
</dbReference>
<feature type="coiled-coil region" evidence="1">
    <location>
        <begin position="253"/>
        <end position="327"/>
    </location>
</feature>
<dbReference type="Pfam" id="PF13245">
    <property type="entry name" value="AAA_19"/>
    <property type="match status" value="1"/>
</dbReference>
<dbReference type="Pfam" id="PF13538">
    <property type="entry name" value="UvrD_C_2"/>
    <property type="match status" value="1"/>
</dbReference>
<evidence type="ECO:0000313" key="3">
    <source>
        <dbReference type="EMBL" id="PPK57187.1"/>
    </source>
</evidence>
<comment type="caution">
    <text evidence="3">The sequence shown here is derived from an EMBL/GenBank/DDBJ whole genome shotgun (WGS) entry which is preliminary data.</text>
</comment>
<keyword evidence="3" id="KW-0547">Nucleotide-binding</keyword>
<dbReference type="EMBL" id="PTIW01000053">
    <property type="protein sequence ID" value="PPK57187.1"/>
    <property type="molecule type" value="Genomic_DNA"/>
</dbReference>
<protein>
    <submittedName>
        <fullName evidence="3">UvrD-like helicase family protein</fullName>
    </submittedName>
</protein>
<dbReference type="CDD" id="cd18809">
    <property type="entry name" value="SF1_C_RecD"/>
    <property type="match status" value="1"/>
</dbReference>
<dbReference type="InterPro" id="IPR027785">
    <property type="entry name" value="UvrD-like_helicase_C"/>
</dbReference>
<dbReference type="RefSeq" id="WP_104412940.1">
    <property type="nucleotide sequence ID" value="NZ_PTIW01000053.1"/>
</dbReference>
<name>A0AB36ZSP8_9BACT</name>
<dbReference type="PANTHER" id="PTHR47642">
    <property type="entry name" value="ATP-DEPENDENT DNA HELICASE"/>
    <property type="match status" value="1"/>
</dbReference>
<evidence type="ECO:0000259" key="2">
    <source>
        <dbReference type="Pfam" id="PF13538"/>
    </source>
</evidence>
<evidence type="ECO:0000256" key="1">
    <source>
        <dbReference type="SAM" id="Coils"/>
    </source>
</evidence>
<feature type="coiled-coil region" evidence="1">
    <location>
        <begin position="84"/>
        <end position="179"/>
    </location>
</feature>
<accession>A0AB36ZSP8</accession>
<dbReference type="AlphaFoldDB" id="A0AB36ZSP8"/>
<keyword evidence="3" id="KW-0347">Helicase</keyword>
<keyword evidence="1" id="KW-0175">Coiled coil</keyword>
<sequence>MLKCEDTEMQELKIELKSLESKLQELVEQKTEYITDIEEFNRKYNFHLGELVKDILNLKKEILYKQTIKQQKEKEKYHEDINTFEDTKETIDELKSTISELEEALESIDKYDENYEEISNAYDELKEELKKLEDELELQEEELEKTKEFIDDETIEQEYKEISSQYEEFVNEYENIKQSFYNFIPLNDDDKKEIQALYMRGLVLSQLYPASDKLNSKIDSVINTLKVRCSKKDIAEVSNILDSFEEYFKSENLIENIENVEVLKQRIEQCKQNIEAAKSEIKDIKEDETYQTISEIYNCDEYFEDLRSDFEVEKRILSDELKNLKIELGLVQTLTPHQNEVYAQIIEKIESIFNQDNNDDKIISISGSAGVGKTFLIIKIIEYLKENNITLVVTTPTHKALSVITNSLHKYDIDNIETKTLHSFLQLKVAINETTGAKVFKIDENNKEQNSTDVLIIDESSMIGNDLFYFVKEYIRQGKIKAVLFVGDPYQLPPVNSEENCIFNLDNLYSLKEIIRQKEDSYIINIATRIRDCIIHKDFSLYIEDFFKDDFKGLKVFANEDEFLNTFFTNDSEYWYSKNQIIADYTNESVDRYNSIAREKYWADRDVLNPKQIEANDIVVFQEAVLDGEKLVYQNGSITKVKKVIQEYDNGLDLSYWLCEDEHKSKFKIINKNDQDKFKSHLENKIREAKTASTGYEKKLKWVEYYKLKEEYASIKFNYSSTIHKLQGSTYDTVFIDIRKMQNLYRYSRNVDKEFLYRLLYVAVTRASKDINILITN</sequence>
<organism evidence="3 4">
    <name type="scientific">Malaciobacter marinus</name>
    <dbReference type="NCBI Taxonomy" id="505249"/>
    <lineage>
        <taxon>Bacteria</taxon>
        <taxon>Pseudomonadati</taxon>
        <taxon>Campylobacterota</taxon>
        <taxon>Epsilonproteobacteria</taxon>
        <taxon>Campylobacterales</taxon>
        <taxon>Arcobacteraceae</taxon>
        <taxon>Malaciobacter</taxon>
    </lineage>
</organism>
<reference evidence="3 4" key="1">
    <citation type="submission" date="2018-02" db="EMBL/GenBank/DDBJ databases">
        <title>Subsurface microbial communities from deep shales in Ohio and West Virginia, USA.</title>
        <authorList>
            <person name="Wrighton K."/>
        </authorList>
    </citation>
    <scope>NUCLEOTIDE SEQUENCE [LARGE SCALE GENOMIC DNA]</scope>
    <source>
        <strain evidence="3 4">MARC-MIP3H16</strain>
    </source>
</reference>
<keyword evidence="3" id="KW-0067">ATP-binding</keyword>
<keyword evidence="3" id="KW-0378">Hydrolase</keyword>
<dbReference type="SUPFAM" id="SSF52540">
    <property type="entry name" value="P-loop containing nucleoside triphosphate hydrolases"/>
    <property type="match status" value="1"/>
</dbReference>
<dbReference type="GO" id="GO:0004386">
    <property type="term" value="F:helicase activity"/>
    <property type="evidence" value="ECO:0007669"/>
    <property type="project" value="UniProtKB-KW"/>
</dbReference>
<dbReference type="Gene3D" id="1.10.287.1490">
    <property type="match status" value="1"/>
</dbReference>
<gene>
    <name evidence="3" type="ORF">B0F89_1536</name>
</gene>
<feature type="coiled-coil region" evidence="1">
    <location>
        <begin position="2"/>
        <end position="43"/>
    </location>
</feature>